<organism evidence="1">
    <name type="scientific">Anguilla anguilla</name>
    <name type="common">European freshwater eel</name>
    <name type="synonym">Muraena anguilla</name>
    <dbReference type="NCBI Taxonomy" id="7936"/>
    <lineage>
        <taxon>Eukaryota</taxon>
        <taxon>Metazoa</taxon>
        <taxon>Chordata</taxon>
        <taxon>Craniata</taxon>
        <taxon>Vertebrata</taxon>
        <taxon>Euteleostomi</taxon>
        <taxon>Actinopterygii</taxon>
        <taxon>Neopterygii</taxon>
        <taxon>Teleostei</taxon>
        <taxon>Anguilliformes</taxon>
        <taxon>Anguillidae</taxon>
        <taxon>Anguilla</taxon>
    </lineage>
</organism>
<accession>A0A0E9XWN9</accession>
<dbReference type="AlphaFoldDB" id="A0A0E9XWN9"/>
<reference evidence="1" key="2">
    <citation type="journal article" date="2015" name="Fish Shellfish Immunol.">
        <title>Early steps in the European eel (Anguilla anguilla)-Vibrio vulnificus interaction in the gills: Role of the RtxA13 toxin.</title>
        <authorList>
            <person name="Callol A."/>
            <person name="Pajuelo D."/>
            <person name="Ebbesson L."/>
            <person name="Teles M."/>
            <person name="MacKenzie S."/>
            <person name="Amaro C."/>
        </authorList>
    </citation>
    <scope>NUCLEOTIDE SEQUENCE</scope>
</reference>
<sequence length="43" mass="5314">MYYLFKKPNLCCFFHYIYKPIYCSRQYILNLILPPNFGLNFTL</sequence>
<reference evidence="1" key="1">
    <citation type="submission" date="2014-11" db="EMBL/GenBank/DDBJ databases">
        <authorList>
            <person name="Amaro Gonzalez C."/>
        </authorList>
    </citation>
    <scope>NUCLEOTIDE SEQUENCE</scope>
</reference>
<proteinExistence type="predicted"/>
<evidence type="ECO:0000313" key="1">
    <source>
        <dbReference type="EMBL" id="JAI06822.1"/>
    </source>
</evidence>
<dbReference type="EMBL" id="GBXM01001756">
    <property type="protein sequence ID" value="JAI06822.1"/>
    <property type="molecule type" value="Transcribed_RNA"/>
</dbReference>
<protein>
    <submittedName>
        <fullName evidence="1">Uncharacterized protein</fullName>
    </submittedName>
</protein>
<name>A0A0E9XWN9_ANGAN</name>